<evidence type="ECO:0000259" key="2">
    <source>
        <dbReference type="Pfam" id="PF07819"/>
    </source>
</evidence>
<dbReference type="SUPFAM" id="SSF53474">
    <property type="entry name" value="alpha/beta-Hydrolases"/>
    <property type="match status" value="1"/>
</dbReference>
<dbReference type="Gene3D" id="3.40.50.1820">
    <property type="entry name" value="alpha/beta hydrolase"/>
    <property type="match status" value="1"/>
</dbReference>
<dbReference type="InterPro" id="IPR029058">
    <property type="entry name" value="AB_hydrolase_fold"/>
</dbReference>
<dbReference type="Pfam" id="PF07819">
    <property type="entry name" value="PGAP1"/>
    <property type="match status" value="1"/>
</dbReference>
<proteinExistence type="predicted"/>
<keyword evidence="4" id="KW-1185">Reference proteome</keyword>
<feature type="region of interest" description="Disordered" evidence="1">
    <location>
        <begin position="383"/>
        <end position="404"/>
    </location>
</feature>
<accession>A0ABZ2KYU3</accession>
<feature type="domain" description="GPI inositol-deacylase PGAP1-like alpha/beta" evidence="2">
    <location>
        <begin position="175"/>
        <end position="235"/>
    </location>
</feature>
<dbReference type="InterPro" id="IPR012908">
    <property type="entry name" value="PGAP1-ab_dom-like"/>
</dbReference>
<sequence length="451" mass="49657">MSDDHYCAQRRPEGNAAGWDTCNIDTVPIVFIPGVMGSRLKVSGFLKADWDPDDNFAMVGWALSTLGQKQGVLSVDKTPQLEPIRSFQSEKPIRKNKSLKNIAAALHTDPVKLYEARGWGAVAWSFYGAVLTQLETSLNMASGQSTLSILNPVYAFGYDFRRSNFLSGDKLAEFIEKVLKENPGAKQVILVTHSMGGLVARAALTRNPAIVPKVLGIVHGAQPSNGAVVAYRRFFTGAISSMDGGAIPERTLETIIGSDPVDYTILQVGLPGPLELLPNHTFHLHAKDRWLTTRDEFDLGNIHALYRRSTAPGLVGQFVAAMVANDDATPTERFALQSTFSVRLGLVEDFHKALENAWHPNTHILYSDELKTDARVDWTATQRERDSLEPFHQTPSGDGTVPADSGRCPGIPIAYAKSRKQFAKLEHAGCYKDEAFNQWALDRIRLILSRS</sequence>
<name>A0ABZ2KYU3_9BACT</name>
<protein>
    <recommendedName>
        <fullName evidence="2">GPI inositol-deacylase PGAP1-like alpha/beta domain-containing protein</fullName>
    </recommendedName>
</protein>
<dbReference type="Proteomes" id="UP001374803">
    <property type="component" value="Chromosome"/>
</dbReference>
<evidence type="ECO:0000256" key="1">
    <source>
        <dbReference type="SAM" id="MobiDB-lite"/>
    </source>
</evidence>
<organism evidence="3 4">
    <name type="scientific">Pendulispora rubella</name>
    <dbReference type="NCBI Taxonomy" id="2741070"/>
    <lineage>
        <taxon>Bacteria</taxon>
        <taxon>Pseudomonadati</taxon>
        <taxon>Myxococcota</taxon>
        <taxon>Myxococcia</taxon>
        <taxon>Myxococcales</taxon>
        <taxon>Sorangiineae</taxon>
        <taxon>Pendulisporaceae</taxon>
        <taxon>Pendulispora</taxon>
    </lineage>
</organism>
<evidence type="ECO:0000313" key="4">
    <source>
        <dbReference type="Proteomes" id="UP001374803"/>
    </source>
</evidence>
<reference evidence="3" key="1">
    <citation type="submission" date="2021-12" db="EMBL/GenBank/DDBJ databases">
        <title>Discovery of the Pendulisporaceae a myxobacterial family with distinct sporulation behavior and unique specialized metabolism.</title>
        <authorList>
            <person name="Garcia R."/>
            <person name="Popoff A."/>
            <person name="Bader C.D."/>
            <person name="Loehr J."/>
            <person name="Walesch S."/>
            <person name="Walt C."/>
            <person name="Boldt J."/>
            <person name="Bunk B."/>
            <person name="Haeckl F.J.F.P.J."/>
            <person name="Gunesch A.P."/>
            <person name="Birkelbach J."/>
            <person name="Nuebel U."/>
            <person name="Pietschmann T."/>
            <person name="Bach T."/>
            <person name="Mueller R."/>
        </authorList>
    </citation>
    <scope>NUCLEOTIDE SEQUENCE</scope>
    <source>
        <strain evidence="3">MSr11367</strain>
    </source>
</reference>
<dbReference type="EMBL" id="CP089983">
    <property type="protein sequence ID" value="WXB01497.1"/>
    <property type="molecule type" value="Genomic_DNA"/>
</dbReference>
<dbReference type="RefSeq" id="WP_394831112.1">
    <property type="nucleotide sequence ID" value="NZ_CP089929.1"/>
</dbReference>
<evidence type="ECO:0000313" key="3">
    <source>
        <dbReference type="EMBL" id="WXB01497.1"/>
    </source>
</evidence>
<dbReference type="PANTHER" id="PTHR11440">
    <property type="entry name" value="LECITHIN-CHOLESTEROL ACYLTRANSFERASE-RELATED"/>
    <property type="match status" value="1"/>
</dbReference>
<gene>
    <name evidence="3" type="ORF">LVJ94_31830</name>
</gene>